<sequence length="934" mass="92802">MRARLLSFITLLVLLVTIGRAQAGPCAGGACVVAGPRLLSVDSGRSAVLSPLLQGLLGGGSVTLTAADWTAVAQTDVRLSAFLNLLQAQVGAGTVQDALNADISVATLLEVAAQAAETDGATAAASALRALALGVPGLTGTLRLGELLQLDFPPGAFVDSRLNLLSLVLGGTQLFNTRNAVTTGSTPITLSGVSVNLSGLGLGVGTVTPTIQAFVQVIEPPVYRCGPQGATFHAASIRVKLDVNFNGLTVNLLNPSGVDTGLDLTLTNLNLYLEVARASGAIGLVDAVSDAVTLNVTPGVARLALGTIPDSTFFNRSVPNPFTSLTPARVATTQVSVAGLGLLNLDVNARGLADGTPGAQAVTFSGPYPQTRTVQSGFVGVTSLVTSLVDTLSVGVRVSAGQTVPPALQGTVDATIGNLLAPATSTLKLVLRPTLLAVLTALGDRVLDLLGTGIGQAVVTVTGVNTVCTLTGRVYSDLQPDGVADAGESWPGPTVRVNAVLGGAVVASAPVPAGPGTYTLAVPEGSVVALVTTSAAGITPAAPAGFVFVNPLGGQAPLTVAATATSLPDLDFGLFAGDRLSGTLFRDDGRGGALPHDALAQGSEAGLAGLTVSVTGSGGTRSTVTAAGGAFTLYVPGSWTDLSLTPPAPQPGLDAVTGVRVDGAVTLATDPQGTGLRPAPLPDPVGQVRTVSLGLTGRPTLTPNGAGRTEAPATLTYAHTFRPGTVGTLTFNLGAGGTALAADRNCDGTLDAAERAAGTSALVVGDSWPRDPDGRLSACALEVTVAVSAGTAPGTVLTTPLGLSLTWQDRPVTDAAGATDTTTVLPGATVGKTVENLTRGTPAGLSTDAQPGDRLRYCLTVTNGSPDPLSTLTLSDTLAGAALYAPGSLTLGGTALTDAADADAGEVAGRTVTYRIAGLAPQASVAACLDVTVP</sequence>
<protein>
    <submittedName>
        <fullName evidence="2">DUF11 domain-containing protein</fullName>
    </submittedName>
</protein>
<dbReference type="InterPro" id="IPR047589">
    <property type="entry name" value="DUF11_rpt"/>
</dbReference>
<feature type="chain" id="PRO_5028896761" evidence="1">
    <location>
        <begin position="24"/>
        <end position="934"/>
    </location>
</feature>
<dbReference type="RefSeq" id="WP_157460805.1">
    <property type="nucleotide sequence ID" value="NZ_WQLB01000033.1"/>
</dbReference>
<proteinExistence type="predicted"/>
<comment type="caution">
    <text evidence="2">The sequence shown here is derived from an EMBL/GenBank/DDBJ whole genome shotgun (WGS) entry which is preliminary data.</text>
</comment>
<dbReference type="PROSITE" id="PS51257">
    <property type="entry name" value="PROKAR_LIPOPROTEIN"/>
    <property type="match status" value="1"/>
</dbReference>
<keyword evidence="1" id="KW-0732">Signal</keyword>
<accession>A0A7C9I583</accession>
<dbReference type="EMBL" id="WQLB01000033">
    <property type="protein sequence ID" value="MVN88731.1"/>
    <property type="molecule type" value="Genomic_DNA"/>
</dbReference>
<evidence type="ECO:0000313" key="3">
    <source>
        <dbReference type="Proteomes" id="UP000483286"/>
    </source>
</evidence>
<feature type="signal peptide" evidence="1">
    <location>
        <begin position="1"/>
        <end position="23"/>
    </location>
</feature>
<dbReference type="AlphaFoldDB" id="A0A7C9I583"/>
<reference evidence="2 3" key="1">
    <citation type="submission" date="2019-12" db="EMBL/GenBank/DDBJ databases">
        <title>Deinococcus sp. HMF7620 Genome sequencing and assembly.</title>
        <authorList>
            <person name="Kang H."/>
            <person name="Kim H."/>
            <person name="Joh K."/>
        </authorList>
    </citation>
    <scope>NUCLEOTIDE SEQUENCE [LARGE SCALE GENOMIC DNA]</scope>
    <source>
        <strain evidence="2 3">HMF7620</strain>
    </source>
</reference>
<keyword evidence="3" id="KW-1185">Reference proteome</keyword>
<gene>
    <name evidence="2" type="ORF">GO986_18495</name>
</gene>
<evidence type="ECO:0000256" key="1">
    <source>
        <dbReference type="SAM" id="SignalP"/>
    </source>
</evidence>
<evidence type="ECO:0000313" key="2">
    <source>
        <dbReference type="EMBL" id="MVN88731.1"/>
    </source>
</evidence>
<dbReference type="NCBIfam" id="TIGR01451">
    <property type="entry name" value="B_ant_repeat"/>
    <property type="match status" value="1"/>
</dbReference>
<name>A0A7C9I583_9DEIO</name>
<organism evidence="2 3">
    <name type="scientific">Deinococcus arboris</name>
    <dbReference type="NCBI Taxonomy" id="2682977"/>
    <lineage>
        <taxon>Bacteria</taxon>
        <taxon>Thermotogati</taxon>
        <taxon>Deinococcota</taxon>
        <taxon>Deinococci</taxon>
        <taxon>Deinococcales</taxon>
        <taxon>Deinococcaceae</taxon>
        <taxon>Deinococcus</taxon>
    </lineage>
</organism>
<dbReference type="Proteomes" id="UP000483286">
    <property type="component" value="Unassembled WGS sequence"/>
</dbReference>